<dbReference type="NCBIfam" id="NF035938">
    <property type="entry name" value="EboA_domain"/>
    <property type="match status" value="1"/>
</dbReference>
<accession>A0ABT7YZW3</accession>
<protein>
    <submittedName>
        <fullName evidence="2">EboA domain-containing protein</fullName>
    </submittedName>
</protein>
<reference evidence="2" key="1">
    <citation type="submission" date="2023-06" db="EMBL/GenBank/DDBJ databases">
        <title>WGS-Sequencing of Streptomyces ficellus isolate 21 collected from sand in Gara Djebilet Iron Mine in Algeria.</title>
        <authorList>
            <person name="Zegers G.P."/>
            <person name="Gomez A."/>
            <person name="Gueddou A."/>
            <person name="Zahara A.F."/>
            <person name="Worth M."/>
            <person name="Sevigny J.L."/>
            <person name="Tisa L."/>
        </authorList>
    </citation>
    <scope>NUCLEOTIDE SEQUENCE</scope>
    <source>
        <strain evidence="2">AS11</strain>
    </source>
</reference>
<comment type="caution">
    <text evidence="2">The sequence shown here is derived from an EMBL/GenBank/DDBJ whole genome shotgun (WGS) entry which is preliminary data.</text>
</comment>
<name>A0ABT7YZW3_9ACTN</name>
<sequence>MVRGTADDRARTRLLSVLAEVLPEGQLERETERLYRHGDDAERRGVLRALPVLPASVTRLGLTLVEDGLRSNDPRLVAAAMGPFAAAHLDQPAWRQGVLKCLFIGVPLAAVAGLGRRTDSELLRMARDLAEERRAAGRDIEPDLRALLGTAVPPAPPPPPRGEDDSR</sequence>
<dbReference type="Proteomes" id="UP001174050">
    <property type="component" value="Unassembled WGS sequence"/>
</dbReference>
<evidence type="ECO:0000313" key="3">
    <source>
        <dbReference type="Proteomes" id="UP001174050"/>
    </source>
</evidence>
<keyword evidence="3" id="KW-1185">Reference proteome</keyword>
<gene>
    <name evidence="2" type="ORF">QWM81_01685</name>
</gene>
<dbReference type="InterPro" id="IPR047715">
    <property type="entry name" value="EboA_dom"/>
</dbReference>
<proteinExistence type="predicted"/>
<evidence type="ECO:0000256" key="1">
    <source>
        <dbReference type="SAM" id="MobiDB-lite"/>
    </source>
</evidence>
<organism evidence="2 3">
    <name type="scientific">Streptomyces ficellus</name>
    <dbReference type="NCBI Taxonomy" id="1977088"/>
    <lineage>
        <taxon>Bacteria</taxon>
        <taxon>Bacillati</taxon>
        <taxon>Actinomycetota</taxon>
        <taxon>Actinomycetes</taxon>
        <taxon>Kitasatosporales</taxon>
        <taxon>Streptomycetaceae</taxon>
        <taxon>Streptomyces</taxon>
    </lineage>
</organism>
<dbReference type="EMBL" id="JAUEPL010000002">
    <property type="protein sequence ID" value="MDN3292773.1"/>
    <property type="molecule type" value="Genomic_DNA"/>
</dbReference>
<feature type="compositionally biased region" description="Basic and acidic residues" evidence="1">
    <location>
        <begin position="134"/>
        <end position="144"/>
    </location>
</feature>
<feature type="region of interest" description="Disordered" evidence="1">
    <location>
        <begin position="134"/>
        <end position="167"/>
    </location>
</feature>
<evidence type="ECO:0000313" key="2">
    <source>
        <dbReference type="EMBL" id="MDN3292773.1"/>
    </source>
</evidence>